<keyword evidence="10" id="KW-1185">Reference proteome</keyword>
<gene>
    <name evidence="9" type="primary">oppB</name>
    <name evidence="9" type="ORF">GCM10007100_16010</name>
</gene>
<dbReference type="CDD" id="cd06261">
    <property type="entry name" value="TM_PBP2"/>
    <property type="match status" value="1"/>
</dbReference>
<feature type="transmembrane region" description="Helical" evidence="7">
    <location>
        <begin position="173"/>
        <end position="191"/>
    </location>
</feature>
<dbReference type="AlphaFoldDB" id="A0A918TII7"/>
<reference evidence="9" key="1">
    <citation type="journal article" date="2014" name="Int. J. Syst. Evol. Microbiol.">
        <title>Complete genome sequence of Corynebacterium casei LMG S-19264T (=DSM 44701T), isolated from a smear-ripened cheese.</title>
        <authorList>
            <consortium name="US DOE Joint Genome Institute (JGI-PGF)"/>
            <person name="Walter F."/>
            <person name="Albersmeier A."/>
            <person name="Kalinowski J."/>
            <person name="Ruckert C."/>
        </authorList>
    </citation>
    <scope>NUCLEOTIDE SEQUENCE</scope>
    <source>
        <strain evidence="9">KCTC 12988</strain>
    </source>
</reference>
<keyword evidence="2 7" id="KW-0813">Transport</keyword>
<comment type="similarity">
    <text evidence="7">Belongs to the binding-protein-dependent transport system permease family.</text>
</comment>
<keyword evidence="3" id="KW-1003">Cell membrane</keyword>
<dbReference type="EMBL" id="BMXI01000006">
    <property type="protein sequence ID" value="GHC50703.1"/>
    <property type="molecule type" value="Genomic_DNA"/>
</dbReference>
<feature type="transmembrane region" description="Helical" evidence="7">
    <location>
        <begin position="12"/>
        <end position="30"/>
    </location>
</feature>
<dbReference type="InterPro" id="IPR045621">
    <property type="entry name" value="BPD_transp_1_N"/>
</dbReference>
<comment type="subcellular location">
    <subcellularLocation>
        <location evidence="1 7">Cell membrane</location>
        <topology evidence="1 7">Multi-pass membrane protein</topology>
    </subcellularLocation>
</comment>
<evidence type="ECO:0000256" key="5">
    <source>
        <dbReference type="ARBA" id="ARBA00022989"/>
    </source>
</evidence>
<protein>
    <submittedName>
        <fullName evidence="9">Oligopeptide transport system permease protein OppB</fullName>
    </submittedName>
</protein>
<organism evidence="9 10">
    <name type="scientific">Roseibacillus persicicus</name>
    <dbReference type="NCBI Taxonomy" id="454148"/>
    <lineage>
        <taxon>Bacteria</taxon>
        <taxon>Pseudomonadati</taxon>
        <taxon>Verrucomicrobiota</taxon>
        <taxon>Verrucomicrobiia</taxon>
        <taxon>Verrucomicrobiales</taxon>
        <taxon>Verrucomicrobiaceae</taxon>
        <taxon>Roseibacillus</taxon>
    </lineage>
</organism>
<dbReference type="Proteomes" id="UP000644507">
    <property type="component" value="Unassembled WGS sequence"/>
</dbReference>
<evidence type="ECO:0000259" key="8">
    <source>
        <dbReference type="PROSITE" id="PS50928"/>
    </source>
</evidence>
<feature type="domain" description="ABC transmembrane type-1" evidence="8">
    <location>
        <begin position="95"/>
        <end position="292"/>
    </location>
</feature>
<comment type="caution">
    <text evidence="9">The sequence shown here is derived from an EMBL/GenBank/DDBJ whole genome shotgun (WGS) entry which is preliminary data.</text>
</comment>
<feature type="transmembrane region" description="Helical" evidence="7">
    <location>
        <begin position="273"/>
        <end position="298"/>
    </location>
</feature>
<feature type="transmembrane region" description="Helical" evidence="7">
    <location>
        <begin position="99"/>
        <end position="123"/>
    </location>
</feature>
<dbReference type="Pfam" id="PF19300">
    <property type="entry name" value="BPD_transp_1_N"/>
    <property type="match status" value="1"/>
</dbReference>
<dbReference type="RefSeq" id="WP_189569412.1">
    <property type="nucleotide sequence ID" value="NZ_BMXI01000006.1"/>
</dbReference>
<dbReference type="Pfam" id="PF00528">
    <property type="entry name" value="BPD_transp_1"/>
    <property type="match status" value="1"/>
</dbReference>
<dbReference type="InterPro" id="IPR035906">
    <property type="entry name" value="MetI-like_sf"/>
</dbReference>
<dbReference type="SUPFAM" id="SSF161098">
    <property type="entry name" value="MetI-like"/>
    <property type="match status" value="1"/>
</dbReference>
<dbReference type="PANTHER" id="PTHR43163">
    <property type="entry name" value="DIPEPTIDE TRANSPORT SYSTEM PERMEASE PROTEIN DPPB-RELATED"/>
    <property type="match status" value="1"/>
</dbReference>
<sequence length="306" mass="33024">MLKTILSRLFQTVVVVFLLVTFTFFAVRAIPGNPFASDKATSPEEQAALDAYYGLDKPLGVQYLKYWGNILTQGDFGDSLSMKGRKVSDMIAESFPVSVMLGLISLTMGVCLGIPLGIIAALNHNKSLDYFAMFIAMAGICVVAFVLGPIFQINIAKPLGWLNVAGWSRPSDIILPAITLSFGVAAYLARLTRGGMLDVLSQDYIRTARAKGVPPLKVITKHALRPALMPAITFLGPAFAAIITGSFVVENIFLVPGMGQHFVTGITSKDYNLVLALVLFYGILMGVANLLSDLALIFMDPKLRNA</sequence>
<dbReference type="GO" id="GO:0055085">
    <property type="term" value="P:transmembrane transport"/>
    <property type="evidence" value="ECO:0007669"/>
    <property type="project" value="InterPro"/>
</dbReference>
<evidence type="ECO:0000256" key="1">
    <source>
        <dbReference type="ARBA" id="ARBA00004651"/>
    </source>
</evidence>
<feature type="transmembrane region" description="Helical" evidence="7">
    <location>
        <begin position="130"/>
        <end position="153"/>
    </location>
</feature>
<dbReference type="PROSITE" id="PS50928">
    <property type="entry name" value="ABC_TM1"/>
    <property type="match status" value="1"/>
</dbReference>
<keyword evidence="5 7" id="KW-1133">Transmembrane helix</keyword>
<evidence type="ECO:0000313" key="9">
    <source>
        <dbReference type="EMBL" id="GHC50703.1"/>
    </source>
</evidence>
<dbReference type="Gene3D" id="1.10.3720.10">
    <property type="entry name" value="MetI-like"/>
    <property type="match status" value="1"/>
</dbReference>
<keyword evidence="6 7" id="KW-0472">Membrane</keyword>
<evidence type="ECO:0000256" key="7">
    <source>
        <dbReference type="RuleBase" id="RU363032"/>
    </source>
</evidence>
<dbReference type="InterPro" id="IPR000515">
    <property type="entry name" value="MetI-like"/>
</dbReference>
<reference evidence="9" key="2">
    <citation type="submission" date="2020-09" db="EMBL/GenBank/DDBJ databases">
        <authorList>
            <person name="Sun Q."/>
            <person name="Kim S."/>
        </authorList>
    </citation>
    <scope>NUCLEOTIDE SEQUENCE</scope>
    <source>
        <strain evidence="9">KCTC 12988</strain>
    </source>
</reference>
<feature type="transmembrane region" description="Helical" evidence="7">
    <location>
        <begin position="227"/>
        <end position="253"/>
    </location>
</feature>
<proteinExistence type="inferred from homology"/>
<evidence type="ECO:0000256" key="6">
    <source>
        <dbReference type="ARBA" id="ARBA00023136"/>
    </source>
</evidence>
<evidence type="ECO:0000256" key="4">
    <source>
        <dbReference type="ARBA" id="ARBA00022692"/>
    </source>
</evidence>
<accession>A0A918TII7</accession>
<evidence type="ECO:0000256" key="2">
    <source>
        <dbReference type="ARBA" id="ARBA00022448"/>
    </source>
</evidence>
<evidence type="ECO:0000256" key="3">
    <source>
        <dbReference type="ARBA" id="ARBA00022475"/>
    </source>
</evidence>
<dbReference type="GO" id="GO:0005886">
    <property type="term" value="C:plasma membrane"/>
    <property type="evidence" value="ECO:0007669"/>
    <property type="project" value="UniProtKB-SubCell"/>
</dbReference>
<dbReference type="PANTHER" id="PTHR43163:SF6">
    <property type="entry name" value="DIPEPTIDE TRANSPORT SYSTEM PERMEASE PROTEIN DPPB-RELATED"/>
    <property type="match status" value="1"/>
</dbReference>
<keyword evidence="4 7" id="KW-0812">Transmembrane</keyword>
<name>A0A918TII7_9BACT</name>
<evidence type="ECO:0000313" key="10">
    <source>
        <dbReference type="Proteomes" id="UP000644507"/>
    </source>
</evidence>